<sequence length="98" mass="11186">MKEWLASTAFGGANQSYIEDLYESYLTDPNSVTDEWQTDFPTMETDNDQPHAPVKIIFVNWLAKVAVISKPLSIREAARSRCVYYNGLMHIDLEAISR</sequence>
<comment type="caution">
    <text evidence="2">The sequence shown here is derived from an EMBL/GenBank/DDBJ whole genome shotgun (WGS) entry which is preliminary data.</text>
</comment>
<organism evidence="2">
    <name type="scientific">Gallibacterium anatis</name>
    <dbReference type="NCBI Taxonomy" id="750"/>
    <lineage>
        <taxon>Bacteria</taxon>
        <taxon>Pseudomonadati</taxon>
        <taxon>Pseudomonadota</taxon>
        <taxon>Gammaproteobacteria</taxon>
        <taxon>Pasteurellales</taxon>
        <taxon>Pasteurellaceae</taxon>
        <taxon>Gallibacterium</taxon>
    </lineage>
</organism>
<feature type="domain" description="2-oxoglutarate dehydrogenase E1 component N-terminal" evidence="1">
    <location>
        <begin position="9"/>
        <end position="45"/>
    </location>
</feature>
<evidence type="ECO:0000313" key="2">
    <source>
        <dbReference type="EMBL" id="MBF4103029.1"/>
    </source>
</evidence>
<dbReference type="Pfam" id="PF16078">
    <property type="entry name" value="2-oxogl_dehyd_N"/>
    <property type="match status" value="1"/>
</dbReference>
<dbReference type="EMBL" id="JADION010000044">
    <property type="protein sequence ID" value="MBF4103029.1"/>
    <property type="molecule type" value="Genomic_DNA"/>
</dbReference>
<dbReference type="InterPro" id="IPR032106">
    <property type="entry name" value="2-oxogl_dehyd_N"/>
</dbReference>
<reference evidence="2" key="1">
    <citation type="submission" date="2020-11" db="EMBL/GenBank/DDBJ databases">
        <title>Gallibacterium anatis 1637, full genome, WGS.</title>
        <authorList>
            <person name="Laishevtcev A.I."/>
            <person name="Yakimova E.A."/>
            <person name="Petkovich D."/>
            <person name="Stepanova T.V."/>
            <person name="Kalendr R.S."/>
            <person name="Rubalsky E.O."/>
            <person name="Zulkarneev E.R."/>
            <person name="Aleshkin A.V."/>
        </authorList>
    </citation>
    <scope>NUCLEOTIDE SEQUENCE</scope>
    <source>
        <strain evidence="2">1637</strain>
    </source>
</reference>
<proteinExistence type="predicted"/>
<protein>
    <recommendedName>
        <fullName evidence="1">2-oxoglutarate dehydrogenase E1 component N-terminal domain-containing protein</fullName>
    </recommendedName>
</protein>
<gene>
    <name evidence="2" type="ORF">INT80_13030</name>
</gene>
<accession>A0A930UVL6</accession>
<evidence type="ECO:0000259" key="1">
    <source>
        <dbReference type="Pfam" id="PF16078"/>
    </source>
</evidence>
<name>A0A930UVL6_9PAST</name>
<dbReference type="AlphaFoldDB" id="A0A930UVL6"/>